<evidence type="ECO:0000313" key="1">
    <source>
        <dbReference type="EMBL" id="VDK18756.1"/>
    </source>
</evidence>
<accession>A0A0M3J1Z8</accession>
<protein>
    <submittedName>
        <fullName evidence="1 3">Uncharacterized protein</fullName>
    </submittedName>
</protein>
<dbReference type="WBParaSite" id="ASIM_0000155201-mRNA-1">
    <property type="protein sequence ID" value="ASIM_0000155201-mRNA-1"/>
    <property type="gene ID" value="ASIM_0000155201"/>
</dbReference>
<evidence type="ECO:0000313" key="3">
    <source>
        <dbReference type="WBParaSite" id="ASIM_0000155201-mRNA-1"/>
    </source>
</evidence>
<reference evidence="1 2" key="2">
    <citation type="submission" date="2018-11" db="EMBL/GenBank/DDBJ databases">
        <authorList>
            <consortium name="Pathogen Informatics"/>
        </authorList>
    </citation>
    <scope>NUCLEOTIDE SEQUENCE [LARGE SCALE GENOMIC DNA]</scope>
</reference>
<reference evidence="3" key="1">
    <citation type="submission" date="2017-02" db="UniProtKB">
        <authorList>
            <consortium name="WormBaseParasite"/>
        </authorList>
    </citation>
    <scope>IDENTIFICATION</scope>
</reference>
<gene>
    <name evidence="1" type="ORF">ASIM_LOCUS1432</name>
</gene>
<name>A0A0M3J1Z8_ANISI</name>
<evidence type="ECO:0000313" key="2">
    <source>
        <dbReference type="Proteomes" id="UP000267096"/>
    </source>
</evidence>
<sequence>MLNLVEIDGFITGDGPSLLSMVYFISVLIADGGGGGNGGDVDDVEVVFLEFFEFILTVFPSPMLDGLEILRVDRSATLIKRSMKQDYNEIRFNLN</sequence>
<dbReference type="EMBL" id="UYRR01001516">
    <property type="protein sequence ID" value="VDK18756.1"/>
    <property type="molecule type" value="Genomic_DNA"/>
</dbReference>
<organism evidence="3">
    <name type="scientific">Anisakis simplex</name>
    <name type="common">Herring worm</name>
    <dbReference type="NCBI Taxonomy" id="6269"/>
    <lineage>
        <taxon>Eukaryota</taxon>
        <taxon>Metazoa</taxon>
        <taxon>Ecdysozoa</taxon>
        <taxon>Nematoda</taxon>
        <taxon>Chromadorea</taxon>
        <taxon>Rhabditida</taxon>
        <taxon>Spirurina</taxon>
        <taxon>Ascaridomorpha</taxon>
        <taxon>Ascaridoidea</taxon>
        <taxon>Anisakidae</taxon>
        <taxon>Anisakis</taxon>
        <taxon>Anisakis simplex complex</taxon>
    </lineage>
</organism>
<proteinExistence type="predicted"/>
<keyword evidence="2" id="KW-1185">Reference proteome</keyword>
<dbReference type="AlphaFoldDB" id="A0A0M3J1Z8"/>
<dbReference type="Proteomes" id="UP000267096">
    <property type="component" value="Unassembled WGS sequence"/>
</dbReference>